<gene>
    <name evidence="1" type="ORF">QYM36_001287</name>
</gene>
<organism evidence="1 2">
    <name type="scientific">Artemia franciscana</name>
    <name type="common">Brine shrimp</name>
    <name type="synonym">Artemia sanfranciscana</name>
    <dbReference type="NCBI Taxonomy" id="6661"/>
    <lineage>
        <taxon>Eukaryota</taxon>
        <taxon>Metazoa</taxon>
        <taxon>Ecdysozoa</taxon>
        <taxon>Arthropoda</taxon>
        <taxon>Crustacea</taxon>
        <taxon>Branchiopoda</taxon>
        <taxon>Anostraca</taxon>
        <taxon>Artemiidae</taxon>
        <taxon>Artemia</taxon>
    </lineage>
</organism>
<proteinExistence type="predicted"/>
<comment type="caution">
    <text evidence="1">The sequence shown here is derived from an EMBL/GenBank/DDBJ whole genome shotgun (WGS) entry which is preliminary data.</text>
</comment>
<accession>A0AA88IAZ7</accession>
<dbReference type="EMBL" id="JAVRJZ010000003">
    <property type="protein sequence ID" value="KAK2724743.1"/>
    <property type="molecule type" value="Genomic_DNA"/>
</dbReference>
<keyword evidence="2" id="KW-1185">Reference proteome</keyword>
<name>A0AA88IAZ7_ARTSF</name>
<evidence type="ECO:0000313" key="2">
    <source>
        <dbReference type="Proteomes" id="UP001187531"/>
    </source>
</evidence>
<dbReference type="Proteomes" id="UP001187531">
    <property type="component" value="Unassembled WGS sequence"/>
</dbReference>
<dbReference type="AlphaFoldDB" id="A0AA88IAZ7"/>
<reference evidence="1" key="1">
    <citation type="submission" date="2023-07" db="EMBL/GenBank/DDBJ databases">
        <title>Chromosome-level genome assembly of Artemia franciscana.</title>
        <authorList>
            <person name="Jo E."/>
        </authorList>
    </citation>
    <scope>NUCLEOTIDE SEQUENCE</scope>
    <source>
        <tissue evidence="1">Whole body</tissue>
    </source>
</reference>
<protein>
    <submittedName>
        <fullName evidence="1">Uncharacterized protein</fullName>
    </submittedName>
</protein>
<evidence type="ECO:0000313" key="1">
    <source>
        <dbReference type="EMBL" id="KAK2724743.1"/>
    </source>
</evidence>
<sequence length="91" mass="9778">MLGEDKFAFHTTSLKFDFLKHILGAGKNAYWLGGPKVDGNNATSGGYAFVDASHRIAFGGLRSEVKAWLPTVIYSPTGPEGRCLSFSVSPI</sequence>